<keyword evidence="1" id="KW-1133">Transmembrane helix</keyword>
<dbReference type="EMBL" id="OU912926">
    <property type="protein sequence ID" value="CAG9931526.1"/>
    <property type="molecule type" value="Genomic_DNA"/>
</dbReference>
<accession>A0ABN8AI92</accession>
<dbReference type="InterPro" id="IPR036515">
    <property type="entry name" value="Transposase_17_sf"/>
</dbReference>
<reference evidence="2 3" key="1">
    <citation type="submission" date="2021-10" db="EMBL/GenBank/DDBJ databases">
        <authorList>
            <person name="Koch H."/>
        </authorList>
    </citation>
    <scope>NUCLEOTIDE SEQUENCE [LARGE SCALE GENOMIC DNA]</scope>
    <source>
        <strain evidence="2">6680</strain>
    </source>
</reference>
<evidence type="ECO:0000313" key="2">
    <source>
        <dbReference type="EMBL" id="CAG9931526.1"/>
    </source>
</evidence>
<dbReference type="Proteomes" id="UP000839052">
    <property type="component" value="Chromosome"/>
</dbReference>
<feature type="transmembrane region" description="Helical" evidence="1">
    <location>
        <begin position="21"/>
        <end position="37"/>
    </location>
</feature>
<evidence type="ECO:0000256" key="1">
    <source>
        <dbReference type="SAM" id="Phobius"/>
    </source>
</evidence>
<protein>
    <submittedName>
        <fullName evidence="2">Uncharacterized protein</fullName>
    </submittedName>
</protein>
<dbReference type="SUPFAM" id="SSF143422">
    <property type="entry name" value="Transposase IS200-like"/>
    <property type="match status" value="1"/>
</dbReference>
<keyword evidence="3" id="KW-1185">Reference proteome</keyword>
<organism evidence="2 3">
    <name type="scientific">Candidatus Nitrotoga arctica</name>
    <dbReference type="NCBI Taxonomy" id="453162"/>
    <lineage>
        <taxon>Bacteria</taxon>
        <taxon>Pseudomonadati</taxon>
        <taxon>Pseudomonadota</taxon>
        <taxon>Betaproteobacteria</taxon>
        <taxon>Nitrosomonadales</taxon>
        <taxon>Gallionellaceae</taxon>
        <taxon>Candidatus Nitrotoga</taxon>
    </lineage>
</organism>
<evidence type="ECO:0000313" key="3">
    <source>
        <dbReference type="Proteomes" id="UP000839052"/>
    </source>
</evidence>
<proteinExistence type="predicted"/>
<name>A0ABN8AI92_9PROT</name>
<gene>
    <name evidence="2" type="ORF">NTG6680_0273</name>
</gene>
<sequence>MVRHIDDLRAAMKTVKNAHPFAVLAMVVLFEHLHAIWRLPSDDADYPTALVAHQGRILAAAGKRRAYSCQLSSQA</sequence>
<keyword evidence="1" id="KW-0812">Transmembrane</keyword>
<keyword evidence="1" id="KW-0472">Membrane</keyword>